<proteinExistence type="inferred from homology"/>
<evidence type="ECO:0000313" key="8">
    <source>
        <dbReference type="EMBL" id="PKK92190.1"/>
    </source>
</evidence>
<dbReference type="PANTHER" id="PTHR35794:SF2">
    <property type="entry name" value="CELL DIVISION PROTEIN DIVIVA"/>
    <property type="match status" value="1"/>
</dbReference>
<name>A0A2N1PV21_9BACT</name>
<dbReference type="AlphaFoldDB" id="A0A2N1PV21"/>
<protein>
    <submittedName>
        <fullName evidence="8">Septum formation initiator</fullName>
    </submittedName>
</protein>
<organism evidence="8 9">
    <name type="scientific">Candidatus Wallbacteria bacterium HGW-Wallbacteria-1</name>
    <dbReference type="NCBI Taxonomy" id="2013854"/>
    <lineage>
        <taxon>Bacteria</taxon>
        <taxon>Candidatus Walliibacteriota</taxon>
    </lineage>
</organism>
<evidence type="ECO:0000256" key="5">
    <source>
        <dbReference type="ARBA" id="ARBA00023054"/>
    </source>
</evidence>
<evidence type="ECO:0000313" key="9">
    <source>
        <dbReference type="Proteomes" id="UP000233256"/>
    </source>
</evidence>
<evidence type="ECO:0000256" key="3">
    <source>
        <dbReference type="ARBA" id="ARBA00022490"/>
    </source>
</evidence>
<sequence>MKITPIDIHQKVFRKSFRGYDIDEVDDFLEKVGREFEVLFTENQRLKERLERVEDQMKDYIEMEKTLKETLVAAQRSSGEMKMNAEKESELIIRESEITAEKMIESAKNEARMIMKELAKLKQQKKLIRLDIKSLLDSYYEMLGFEAASSNILQEKVRDIKKDRE</sequence>
<evidence type="ECO:0000256" key="2">
    <source>
        <dbReference type="ARBA" id="ARBA00009008"/>
    </source>
</evidence>
<dbReference type="NCBIfam" id="TIGR03544">
    <property type="entry name" value="DivI1A_domain"/>
    <property type="match status" value="1"/>
</dbReference>
<keyword evidence="6" id="KW-0131">Cell cycle</keyword>
<dbReference type="GO" id="GO:0051301">
    <property type="term" value="P:cell division"/>
    <property type="evidence" value="ECO:0007669"/>
    <property type="project" value="UniProtKB-KW"/>
</dbReference>
<keyword evidence="5 7" id="KW-0175">Coiled coil</keyword>
<keyword evidence="3" id="KW-0963">Cytoplasm</keyword>
<dbReference type="EMBL" id="PGXC01000001">
    <property type="protein sequence ID" value="PKK92190.1"/>
    <property type="molecule type" value="Genomic_DNA"/>
</dbReference>
<evidence type="ECO:0000256" key="7">
    <source>
        <dbReference type="SAM" id="Coils"/>
    </source>
</evidence>
<feature type="coiled-coil region" evidence="7">
    <location>
        <begin position="36"/>
        <end position="70"/>
    </location>
</feature>
<dbReference type="InterPro" id="IPR007793">
    <property type="entry name" value="DivIVA_fam"/>
</dbReference>
<dbReference type="InterPro" id="IPR019933">
    <property type="entry name" value="DivIVA_domain"/>
</dbReference>
<feature type="coiled-coil region" evidence="7">
    <location>
        <begin position="104"/>
        <end position="138"/>
    </location>
</feature>
<dbReference type="GO" id="GO:0005737">
    <property type="term" value="C:cytoplasm"/>
    <property type="evidence" value="ECO:0007669"/>
    <property type="project" value="UniProtKB-SubCell"/>
</dbReference>
<dbReference type="Gene3D" id="6.10.250.660">
    <property type="match status" value="1"/>
</dbReference>
<accession>A0A2N1PV21</accession>
<dbReference type="Proteomes" id="UP000233256">
    <property type="component" value="Unassembled WGS sequence"/>
</dbReference>
<gene>
    <name evidence="8" type="ORF">CVV64_01915</name>
</gene>
<dbReference type="PANTHER" id="PTHR35794">
    <property type="entry name" value="CELL DIVISION PROTEIN DIVIVA"/>
    <property type="match status" value="1"/>
</dbReference>
<keyword evidence="4" id="KW-0132">Cell division</keyword>
<evidence type="ECO:0000256" key="6">
    <source>
        <dbReference type="ARBA" id="ARBA00023306"/>
    </source>
</evidence>
<dbReference type="Pfam" id="PF05103">
    <property type="entry name" value="DivIVA"/>
    <property type="match status" value="1"/>
</dbReference>
<evidence type="ECO:0000256" key="4">
    <source>
        <dbReference type="ARBA" id="ARBA00022618"/>
    </source>
</evidence>
<comment type="subcellular location">
    <subcellularLocation>
        <location evidence="1">Cytoplasm</location>
    </subcellularLocation>
</comment>
<evidence type="ECO:0000256" key="1">
    <source>
        <dbReference type="ARBA" id="ARBA00004496"/>
    </source>
</evidence>
<reference evidence="8 9" key="1">
    <citation type="journal article" date="2017" name="ISME J.">
        <title>Potential for microbial H2 and metal transformations associated with novel bacteria and archaea in deep terrestrial subsurface sediments.</title>
        <authorList>
            <person name="Hernsdorf A.W."/>
            <person name="Amano Y."/>
            <person name="Miyakawa K."/>
            <person name="Ise K."/>
            <person name="Suzuki Y."/>
            <person name="Anantharaman K."/>
            <person name="Probst A."/>
            <person name="Burstein D."/>
            <person name="Thomas B.C."/>
            <person name="Banfield J.F."/>
        </authorList>
    </citation>
    <scope>NUCLEOTIDE SEQUENCE [LARGE SCALE GENOMIC DNA]</scope>
    <source>
        <strain evidence="8">HGW-Wallbacteria-1</strain>
    </source>
</reference>
<comment type="caution">
    <text evidence="8">The sequence shown here is derived from an EMBL/GenBank/DDBJ whole genome shotgun (WGS) entry which is preliminary data.</text>
</comment>
<comment type="similarity">
    <text evidence="2">Belongs to the DivIVA family.</text>
</comment>